<sequence length="180" mass="19575">MNLLSLANEKAVPADDFTPVLVFVLIKANPHGLLSTIQFVESFYGKRLCGEDHYWWTQFSCAVEYIKTMMYSTHSLPRRPSRQCSGSQPRLPSGLPPRSERPPPAGPTSTFLPLPPGAPGEAPPDPLGQILPPTAGALTGALAPQPTYATNFSCPRRPNLGRDGRAITLRANHFQITMPS</sequence>
<organism evidence="2">
    <name type="scientific">Cyprideis torosa</name>
    <dbReference type="NCBI Taxonomy" id="163714"/>
    <lineage>
        <taxon>Eukaryota</taxon>
        <taxon>Metazoa</taxon>
        <taxon>Ecdysozoa</taxon>
        <taxon>Arthropoda</taxon>
        <taxon>Crustacea</taxon>
        <taxon>Oligostraca</taxon>
        <taxon>Ostracoda</taxon>
        <taxon>Podocopa</taxon>
        <taxon>Podocopida</taxon>
        <taxon>Cytherocopina</taxon>
        <taxon>Cytheroidea</taxon>
        <taxon>Cytherideidae</taxon>
        <taxon>Cyprideis</taxon>
    </lineage>
</organism>
<dbReference type="PANTHER" id="PTHR23101">
    <property type="entry name" value="RAB GDP/GTP EXCHANGE FACTOR"/>
    <property type="match status" value="1"/>
</dbReference>
<dbReference type="GO" id="GO:0016192">
    <property type="term" value="P:vesicle-mediated transport"/>
    <property type="evidence" value="ECO:0007669"/>
    <property type="project" value="InterPro"/>
</dbReference>
<reference evidence="2" key="1">
    <citation type="submission" date="2020-11" db="EMBL/GenBank/DDBJ databases">
        <authorList>
            <person name="Tran Van P."/>
        </authorList>
    </citation>
    <scope>NUCLEOTIDE SEQUENCE</scope>
</reference>
<dbReference type="GO" id="GO:0005829">
    <property type="term" value="C:cytosol"/>
    <property type="evidence" value="ECO:0007669"/>
    <property type="project" value="TreeGrafter"/>
</dbReference>
<dbReference type="SUPFAM" id="SSF109993">
    <property type="entry name" value="VPS9 domain"/>
    <property type="match status" value="1"/>
</dbReference>
<dbReference type="GO" id="GO:0005085">
    <property type="term" value="F:guanyl-nucleotide exchange factor activity"/>
    <property type="evidence" value="ECO:0007669"/>
    <property type="project" value="InterPro"/>
</dbReference>
<dbReference type="InterPro" id="IPR037191">
    <property type="entry name" value="VPS9_dom_sf"/>
</dbReference>
<dbReference type="PANTHER" id="PTHR23101:SF25">
    <property type="entry name" value="GTPASE-ACTIVATING PROTEIN AND VPS9 DOMAIN-CONTAINING PROTEIN 1"/>
    <property type="match status" value="1"/>
</dbReference>
<dbReference type="Gene3D" id="1.20.1050.80">
    <property type="entry name" value="VPS9 domain"/>
    <property type="match status" value="1"/>
</dbReference>
<feature type="region of interest" description="Disordered" evidence="1">
    <location>
        <begin position="76"/>
        <end position="129"/>
    </location>
</feature>
<accession>A0A7R8WVL1</accession>
<dbReference type="InterPro" id="IPR045046">
    <property type="entry name" value="Vps9-like"/>
</dbReference>
<name>A0A7R8WVL1_9CRUS</name>
<feature type="compositionally biased region" description="Pro residues" evidence="1">
    <location>
        <begin position="113"/>
        <end position="126"/>
    </location>
</feature>
<dbReference type="Pfam" id="PF02204">
    <property type="entry name" value="VPS9"/>
    <property type="match status" value="1"/>
</dbReference>
<dbReference type="GO" id="GO:0030139">
    <property type="term" value="C:endocytic vesicle"/>
    <property type="evidence" value="ECO:0007669"/>
    <property type="project" value="TreeGrafter"/>
</dbReference>
<evidence type="ECO:0000313" key="2">
    <source>
        <dbReference type="EMBL" id="CAD7235965.1"/>
    </source>
</evidence>
<dbReference type="AlphaFoldDB" id="A0A7R8WVL1"/>
<evidence type="ECO:0000256" key="1">
    <source>
        <dbReference type="SAM" id="MobiDB-lite"/>
    </source>
</evidence>
<dbReference type="EMBL" id="OB675753">
    <property type="protein sequence ID" value="CAD7235965.1"/>
    <property type="molecule type" value="Genomic_DNA"/>
</dbReference>
<dbReference type="InterPro" id="IPR003123">
    <property type="entry name" value="VPS9"/>
</dbReference>
<feature type="non-terminal residue" evidence="2">
    <location>
        <position position="180"/>
    </location>
</feature>
<dbReference type="GO" id="GO:0031267">
    <property type="term" value="F:small GTPase binding"/>
    <property type="evidence" value="ECO:0007669"/>
    <property type="project" value="TreeGrafter"/>
</dbReference>
<dbReference type="SMART" id="SM00167">
    <property type="entry name" value="VPS9"/>
    <property type="match status" value="1"/>
</dbReference>
<proteinExistence type="predicted"/>
<feature type="compositionally biased region" description="Low complexity" evidence="1">
    <location>
        <begin position="85"/>
        <end position="97"/>
    </location>
</feature>
<gene>
    <name evidence="2" type="ORF">CTOB1V02_LOCUS13780</name>
</gene>
<dbReference type="PROSITE" id="PS51205">
    <property type="entry name" value="VPS9"/>
    <property type="match status" value="1"/>
</dbReference>
<dbReference type="OrthoDB" id="10264848at2759"/>
<protein>
    <submittedName>
        <fullName evidence="2">Uncharacterized protein</fullName>
    </submittedName>
</protein>